<proteinExistence type="predicted"/>
<evidence type="ECO:0000313" key="3">
    <source>
        <dbReference type="Proteomes" id="UP000774130"/>
    </source>
</evidence>
<keyword evidence="1" id="KW-0812">Transmembrane</keyword>
<dbReference type="EMBL" id="JAHUZB010000002">
    <property type="protein sequence ID" value="MBV7390240.1"/>
    <property type="molecule type" value="Genomic_DNA"/>
</dbReference>
<sequence length="78" mass="9123">MKIWWCLNVVWLLLFGYGAYWFLTQKNDWTGTPQTLESRILSIIALVVVFLVILLIQLIIGFFIAKHKNKKGQQTNQV</sequence>
<organism evidence="2 3">
    <name type="scientific">Enterococcus alishanensis</name>
    <dbReference type="NCBI Taxonomy" id="1303817"/>
    <lineage>
        <taxon>Bacteria</taxon>
        <taxon>Bacillati</taxon>
        <taxon>Bacillota</taxon>
        <taxon>Bacilli</taxon>
        <taxon>Lactobacillales</taxon>
        <taxon>Enterococcaceae</taxon>
        <taxon>Enterococcus</taxon>
    </lineage>
</organism>
<dbReference type="Pfam" id="PF13061">
    <property type="entry name" value="DUF3923"/>
    <property type="match status" value="1"/>
</dbReference>
<dbReference type="InterPro" id="IPR025037">
    <property type="entry name" value="DUF3923"/>
</dbReference>
<keyword evidence="1" id="KW-0472">Membrane</keyword>
<keyword evidence="1" id="KW-1133">Transmembrane helix</keyword>
<keyword evidence="3" id="KW-1185">Reference proteome</keyword>
<protein>
    <submittedName>
        <fullName evidence="2">DUF3923 family protein</fullName>
    </submittedName>
</protein>
<evidence type="ECO:0000256" key="1">
    <source>
        <dbReference type="SAM" id="Phobius"/>
    </source>
</evidence>
<evidence type="ECO:0000313" key="2">
    <source>
        <dbReference type="EMBL" id="MBV7390240.1"/>
    </source>
</evidence>
<reference evidence="2 3" key="1">
    <citation type="submission" date="2021-06" db="EMBL/GenBank/DDBJ databases">
        <title>Enterococcus alishanensis sp. nov., a novel lactic acid bacterium isolated from fresh coffee beans.</title>
        <authorList>
            <person name="Chen Y.-S."/>
        </authorList>
    </citation>
    <scope>NUCLEOTIDE SEQUENCE [LARGE SCALE GENOMIC DNA]</scope>
    <source>
        <strain evidence="2 3">ALS3</strain>
    </source>
</reference>
<name>A0ABS6TBH4_9ENTE</name>
<dbReference type="Proteomes" id="UP000774130">
    <property type="component" value="Unassembled WGS sequence"/>
</dbReference>
<accession>A0ABS6TBH4</accession>
<gene>
    <name evidence="2" type="ORF">KUA55_06070</name>
</gene>
<comment type="caution">
    <text evidence="2">The sequence shown here is derived from an EMBL/GenBank/DDBJ whole genome shotgun (WGS) entry which is preliminary data.</text>
</comment>
<dbReference type="RefSeq" id="WP_218325289.1">
    <property type="nucleotide sequence ID" value="NZ_JAHUZB010000002.1"/>
</dbReference>
<feature type="transmembrane region" description="Helical" evidence="1">
    <location>
        <begin position="43"/>
        <end position="65"/>
    </location>
</feature>
<feature type="transmembrane region" description="Helical" evidence="1">
    <location>
        <begin position="5"/>
        <end position="23"/>
    </location>
</feature>